<dbReference type="InterPro" id="IPR000719">
    <property type="entry name" value="Prot_kinase_dom"/>
</dbReference>
<keyword evidence="12 14" id="KW-0141">cGMP biosynthesis</keyword>
<keyword evidence="11 13" id="KW-0456">Lyase</keyword>
<feature type="region of interest" description="Disordered" evidence="16">
    <location>
        <begin position="777"/>
        <end position="798"/>
    </location>
</feature>
<dbReference type="CDD" id="cd07302">
    <property type="entry name" value="CHD"/>
    <property type="match status" value="1"/>
</dbReference>
<dbReference type="PROSITE" id="PS50011">
    <property type="entry name" value="PROTEIN_KINASE_DOM"/>
    <property type="match status" value="1"/>
</dbReference>
<dbReference type="InterPro" id="IPR050401">
    <property type="entry name" value="Cyclic_nucleotide_synthase"/>
</dbReference>
<evidence type="ECO:0000313" key="21">
    <source>
        <dbReference type="Proteomes" id="UP001374579"/>
    </source>
</evidence>
<evidence type="ECO:0000256" key="8">
    <source>
        <dbReference type="ARBA" id="ARBA00023136"/>
    </source>
</evidence>
<dbReference type="Pfam" id="PF07714">
    <property type="entry name" value="PK_Tyr_Ser-Thr"/>
    <property type="match status" value="1"/>
</dbReference>
<evidence type="ECO:0000259" key="18">
    <source>
        <dbReference type="PROSITE" id="PS50011"/>
    </source>
</evidence>
<feature type="compositionally biased region" description="Polar residues" evidence="16">
    <location>
        <begin position="789"/>
        <end position="798"/>
    </location>
</feature>
<dbReference type="GO" id="GO:0007168">
    <property type="term" value="P:receptor guanylyl cyclase signaling pathway"/>
    <property type="evidence" value="ECO:0007669"/>
    <property type="project" value="TreeGrafter"/>
</dbReference>
<protein>
    <recommendedName>
        <fullName evidence="2 14">Guanylate cyclase</fullName>
        <ecNumber evidence="2 14">4.6.1.2</ecNumber>
    </recommendedName>
</protein>
<evidence type="ECO:0000256" key="6">
    <source>
        <dbReference type="ARBA" id="ARBA00022989"/>
    </source>
</evidence>
<dbReference type="FunFam" id="3.30.70.1230:FF:000004">
    <property type="entry name" value="Guanylate cyclase"/>
    <property type="match status" value="1"/>
</dbReference>
<evidence type="ECO:0000256" key="16">
    <source>
        <dbReference type="SAM" id="MobiDB-lite"/>
    </source>
</evidence>
<dbReference type="GO" id="GO:0005886">
    <property type="term" value="C:plasma membrane"/>
    <property type="evidence" value="ECO:0007669"/>
    <property type="project" value="TreeGrafter"/>
</dbReference>
<dbReference type="Gene3D" id="6.10.250.780">
    <property type="match status" value="1"/>
</dbReference>
<evidence type="ECO:0000256" key="5">
    <source>
        <dbReference type="ARBA" id="ARBA00022741"/>
    </source>
</evidence>
<dbReference type="PANTHER" id="PTHR11920">
    <property type="entry name" value="GUANYLYL CYCLASE"/>
    <property type="match status" value="1"/>
</dbReference>
<dbReference type="EC" id="4.6.1.2" evidence="2 14"/>
<evidence type="ECO:0000256" key="4">
    <source>
        <dbReference type="ARBA" id="ARBA00022729"/>
    </source>
</evidence>
<gene>
    <name evidence="20" type="ORF">V1264_008598</name>
</gene>
<feature type="domain" description="Guanylate cyclase" evidence="19">
    <location>
        <begin position="559"/>
        <end position="689"/>
    </location>
</feature>
<feature type="compositionally biased region" description="Low complexity" evidence="16">
    <location>
        <begin position="777"/>
        <end position="788"/>
    </location>
</feature>
<evidence type="ECO:0000256" key="15">
    <source>
        <dbReference type="SAM" id="Coils"/>
    </source>
</evidence>
<dbReference type="InterPro" id="IPR018297">
    <property type="entry name" value="A/G_cyclase_CS"/>
</dbReference>
<dbReference type="PROSITE" id="PS00452">
    <property type="entry name" value="GUANYLATE_CYCLASE_1"/>
    <property type="match status" value="1"/>
</dbReference>
<feature type="domain" description="Protein kinase" evidence="18">
    <location>
        <begin position="209"/>
        <end position="485"/>
    </location>
</feature>
<keyword evidence="15" id="KW-0175">Coiled coil</keyword>
<keyword evidence="9" id="KW-0675">Receptor</keyword>
<keyword evidence="8 17" id="KW-0472">Membrane</keyword>
<evidence type="ECO:0000256" key="1">
    <source>
        <dbReference type="ARBA" id="ARBA00004479"/>
    </source>
</evidence>
<dbReference type="SUPFAM" id="SSF53822">
    <property type="entry name" value="Periplasmic binding protein-like I"/>
    <property type="match status" value="1"/>
</dbReference>
<dbReference type="Gene3D" id="3.30.70.1230">
    <property type="entry name" value="Nucleotide cyclase"/>
    <property type="match status" value="1"/>
</dbReference>
<organism evidence="20 21">
    <name type="scientific">Littorina saxatilis</name>
    <dbReference type="NCBI Taxonomy" id="31220"/>
    <lineage>
        <taxon>Eukaryota</taxon>
        <taxon>Metazoa</taxon>
        <taxon>Spiralia</taxon>
        <taxon>Lophotrochozoa</taxon>
        <taxon>Mollusca</taxon>
        <taxon>Gastropoda</taxon>
        <taxon>Caenogastropoda</taxon>
        <taxon>Littorinimorpha</taxon>
        <taxon>Littorinoidea</taxon>
        <taxon>Littorinidae</taxon>
        <taxon>Littorina</taxon>
    </lineage>
</organism>
<dbReference type="InterPro" id="IPR011009">
    <property type="entry name" value="Kinase-like_dom_sf"/>
</dbReference>
<dbReference type="Proteomes" id="UP001374579">
    <property type="component" value="Unassembled WGS sequence"/>
</dbReference>
<comment type="catalytic activity">
    <reaction evidence="14">
        <text>GTP = 3',5'-cyclic GMP + diphosphate</text>
        <dbReference type="Rhea" id="RHEA:13665"/>
        <dbReference type="ChEBI" id="CHEBI:33019"/>
        <dbReference type="ChEBI" id="CHEBI:37565"/>
        <dbReference type="ChEBI" id="CHEBI:57746"/>
        <dbReference type="EC" id="4.6.1.2"/>
    </reaction>
</comment>
<dbReference type="GO" id="GO:0005525">
    <property type="term" value="F:GTP binding"/>
    <property type="evidence" value="ECO:0007669"/>
    <property type="project" value="UniProtKB-KW"/>
</dbReference>
<dbReference type="Pfam" id="PF00211">
    <property type="entry name" value="Guanylate_cyc"/>
    <property type="match status" value="1"/>
</dbReference>
<reference evidence="20 21" key="1">
    <citation type="submission" date="2024-02" db="EMBL/GenBank/DDBJ databases">
        <title>Chromosome-scale genome assembly of the rough periwinkle Littorina saxatilis.</title>
        <authorList>
            <person name="De Jode A."/>
            <person name="Faria R."/>
            <person name="Formenti G."/>
            <person name="Sims Y."/>
            <person name="Smith T.P."/>
            <person name="Tracey A."/>
            <person name="Wood J.M.D."/>
            <person name="Zagrodzka Z.B."/>
            <person name="Johannesson K."/>
            <person name="Butlin R.K."/>
            <person name="Leder E.H."/>
        </authorList>
    </citation>
    <scope>NUCLEOTIDE SEQUENCE [LARGE SCALE GENOMIC DNA]</scope>
    <source>
        <strain evidence="20">Snail1</strain>
        <tissue evidence="20">Muscle</tissue>
    </source>
</reference>
<proteinExistence type="inferred from homology"/>
<dbReference type="InterPro" id="IPR001054">
    <property type="entry name" value="A/G_cyclase"/>
</dbReference>
<dbReference type="Gene3D" id="3.40.50.2300">
    <property type="match status" value="1"/>
</dbReference>
<dbReference type="AlphaFoldDB" id="A0AAN9ATQ0"/>
<comment type="similarity">
    <text evidence="13">Belongs to the adenylyl cyclase class-4/guanylyl cyclase family.</text>
</comment>
<dbReference type="Gene3D" id="1.10.510.10">
    <property type="entry name" value="Transferase(Phosphotransferase) domain 1"/>
    <property type="match status" value="1"/>
</dbReference>
<evidence type="ECO:0000313" key="20">
    <source>
        <dbReference type="EMBL" id="KAK7092922.1"/>
    </source>
</evidence>
<dbReference type="InterPro" id="IPR001245">
    <property type="entry name" value="Ser-Thr/Tyr_kinase_cat_dom"/>
</dbReference>
<evidence type="ECO:0000259" key="19">
    <source>
        <dbReference type="PROSITE" id="PS50125"/>
    </source>
</evidence>
<dbReference type="GO" id="GO:0004383">
    <property type="term" value="F:guanylate cyclase activity"/>
    <property type="evidence" value="ECO:0007669"/>
    <property type="project" value="UniProtKB-EC"/>
</dbReference>
<evidence type="ECO:0000256" key="13">
    <source>
        <dbReference type="RuleBase" id="RU000405"/>
    </source>
</evidence>
<name>A0AAN9ATQ0_9CAEN</name>
<keyword evidence="7" id="KW-0342">GTP-binding</keyword>
<dbReference type="GO" id="GO:0005524">
    <property type="term" value="F:ATP binding"/>
    <property type="evidence" value="ECO:0007669"/>
    <property type="project" value="InterPro"/>
</dbReference>
<dbReference type="InterPro" id="IPR029787">
    <property type="entry name" value="Nucleotide_cyclase"/>
</dbReference>
<dbReference type="GO" id="GO:0001653">
    <property type="term" value="F:peptide receptor activity"/>
    <property type="evidence" value="ECO:0007669"/>
    <property type="project" value="TreeGrafter"/>
</dbReference>
<evidence type="ECO:0000256" key="9">
    <source>
        <dbReference type="ARBA" id="ARBA00023170"/>
    </source>
</evidence>
<dbReference type="PROSITE" id="PS50125">
    <property type="entry name" value="GUANYLATE_CYCLASE_2"/>
    <property type="match status" value="1"/>
</dbReference>
<dbReference type="SUPFAM" id="SSF56112">
    <property type="entry name" value="Protein kinase-like (PK-like)"/>
    <property type="match status" value="1"/>
</dbReference>
<comment type="caution">
    <text evidence="20">The sequence shown here is derived from an EMBL/GenBank/DDBJ whole genome shotgun (WGS) entry which is preliminary data.</text>
</comment>
<dbReference type="PANTHER" id="PTHR11920:SF335">
    <property type="entry name" value="GUANYLATE CYCLASE"/>
    <property type="match status" value="1"/>
</dbReference>
<accession>A0AAN9ATQ0</accession>
<evidence type="ECO:0000256" key="2">
    <source>
        <dbReference type="ARBA" id="ARBA00012202"/>
    </source>
</evidence>
<keyword evidence="5" id="KW-0547">Nucleotide-binding</keyword>
<evidence type="ECO:0000256" key="12">
    <source>
        <dbReference type="ARBA" id="ARBA00023293"/>
    </source>
</evidence>
<evidence type="ECO:0000256" key="3">
    <source>
        <dbReference type="ARBA" id="ARBA00022692"/>
    </source>
</evidence>
<evidence type="ECO:0000256" key="14">
    <source>
        <dbReference type="RuleBase" id="RU003431"/>
    </source>
</evidence>
<dbReference type="SUPFAM" id="SSF55073">
    <property type="entry name" value="Nucleotide cyclase"/>
    <property type="match status" value="1"/>
</dbReference>
<evidence type="ECO:0000256" key="7">
    <source>
        <dbReference type="ARBA" id="ARBA00023134"/>
    </source>
</evidence>
<dbReference type="EMBL" id="JBAMIC010000021">
    <property type="protein sequence ID" value="KAK7092922.1"/>
    <property type="molecule type" value="Genomic_DNA"/>
</dbReference>
<evidence type="ECO:0000256" key="17">
    <source>
        <dbReference type="SAM" id="Phobius"/>
    </source>
</evidence>
<evidence type="ECO:0000256" key="11">
    <source>
        <dbReference type="ARBA" id="ARBA00023239"/>
    </source>
</evidence>
<comment type="subcellular location">
    <subcellularLocation>
        <location evidence="1">Membrane</location>
        <topology evidence="1">Single-pass type I membrane protein</topology>
    </subcellularLocation>
</comment>
<keyword evidence="3 17" id="KW-0812">Transmembrane</keyword>
<sequence length="815" mass="91186">MADGLKLLAEGVAAVVDKKGDPRDLTADNARTIVNKILSKDFEGLTGNLTINKDGSRFANLQLLNLVNGSYHVIAKTDFQSPRLEHRFYKALREDVTWPGGSKQRPECPSSICIDPTPLPQDNRIFWVGTFLGSFMGVILLFGGYFYISLTKKKHKKDWIIPSTKLYAAPAFTGKVGTITGGKNKTTHNKLWSTLWKLREPIEEEHADNVSRESLRTFNMGQIFAKVTVLDQQVVAVKPVQKDALELTESLIDEMKQMRHLKHTNVNQLIGACVEPGNICLVWGYCSKGSLRDVLENNNIKLDWMFKMSFTSDIAKGMAYLHANAVGVHGRLKSTNVVVDTNWCCKITDYSMPNFRMGEQREDPQSKHHFYNLLWTAPELLGDEEQLWKGTKKGDIYSFAIIMQEIVTRAQPYGYQTGDNPEDIIKRLMVRESPPYRPKMYPLPPVAAADAGLRQALLDMMTMCWDHYPLLRMSFNTFCCNMKKIRQADGTTANLVDQMLILVRKYADNLEDLVEERTKQLEDEQKKNEELLGRMLPKSVAHDLKMGLPVIPECYISVTLFFSDILGFADIAQVSTPIQVVNLLNDLYICFDNVIETYDAYKVETIADNYVVSSGLPIRNGDQHAAVIATLALDLLTNVLSFKVRHIPDLQILLRIGIHTGPVVAGVVGRKMPRYCLFGDTVNYTSRLESNGKPLHIHVSPECTRCLATLGGFTLKERGLVEMKGKGKILTYFLVGKDGFECRVPHLRLSTLKLIGININDYHPDVSDSASKSAKVSAAAMSSQSESSPPTAEDSTTAGKLRKAFSFIIAKGSKT</sequence>
<feature type="coiled-coil region" evidence="15">
    <location>
        <begin position="503"/>
        <end position="534"/>
    </location>
</feature>
<evidence type="ECO:0000256" key="10">
    <source>
        <dbReference type="ARBA" id="ARBA00023180"/>
    </source>
</evidence>
<keyword evidence="10" id="KW-0325">Glycoprotein</keyword>
<dbReference type="GO" id="GO:0004016">
    <property type="term" value="F:adenylate cyclase activity"/>
    <property type="evidence" value="ECO:0007669"/>
    <property type="project" value="TreeGrafter"/>
</dbReference>
<dbReference type="SMART" id="SM00044">
    <property type="entry name" value="CYCc"/>
    <property type="match status" value="1"/>
</dbReference>
<keyword evidence="6 17" id="KW-1133">Transmembrane helix</keyword>
<dbReference type="InterPro" id="IPR028082">
    <property type="entry name" value="Peripla_BP_I"/>
</dbReference>
<keyword evidence="4" id="KW-0732">Signal</keyword>
<keyword evidence="21" id="KW-1185">Reference proteome</keyword>
<feature type="transmembrane region" description="Helical" evidence="17">
    <location>
        <begin position="125"/>
        <end position="148"/>
    </location>
</feature>
<dbReference type="GO" id="GO:0035556">
    <property type="term" value="P:intracellular signal transduction"/>
    <property type="evidence" value="ECO:0007669"/>
    <property type="project" value="InterPro"/>
</dbReference>
<dbReference type="GO" id="GO:0004672">
    <property type="term" value="F:protein kinase activity"/>
    <property type="evidence" value="ECO:0007669"/>
    <property type="project" value="InterPro"/>
</dbReference>